<dbReference type="AlphaFoldDB" id="A0A813FRF7"/>
<evidence type="ECO:0000313" key="2">
    <source>
        <dbReference type="Proteomes" id="UP000654075"/>
    </source>
</evidence>
<proteinExistence type="predicted"/>
<reference evidence="1" key="1">
    <citation type="submission" date="2021-02" db="EMBL/GenBank/DDBJ databases">
        <authorList>
            <person name="Dougan E. K."/>
            <person name="Rhodes N."/>
            <person name="Thang M."/>
            <person name="Chan C."/>
        </authorList>
    </citation>
    <scope>NUCLEOTIDE SEQUENCE</scope>
</reference>
<organism evidence="1 2">
    <name type="scientific">Polarella glacialis</name>
    <name type="common">Dinoflagellate</name>
    <dbReference type="NCBI Taxonomy" id="89957"/>
    <lineage>
        <taxon>Eukaryota</taxon>
        <taxon>Sar</taxon>
        <taxon>Alveolata</taxon>
        <taxon>Dinophyceae</taxon>
        <taxon>Suessiales</taxon>
        <taxon>Suessiaceae</taxon>
        <taxon>Polarella</taxon>
    </lineage>
</organism>
<protein>
    <submittedName>
        <fullName evidence="1">Uncharacterized protein</fullName>
    </submittedName>
</protein>
<keyword evidence="2" id="KW-1185">Reference proteome</keyword>
<dbReference type="Proteomes" id="UP000654075">
    <property type="component" value="Unassembled WGS sequence"/>
</dbReference>
<comment type="caution">
    <text evidence="1">The sequence shown here is derived from an EMBL/GenBank/DDBJ whole genome shotgun (WGS) entry which is preliminary data.</text>
</comment>
<name>A0A813FRF7_POLGL</name>
<gene>
    <name evidence="1" type="ORF">PGLA1383_LOCUS32799</name>
</gene>
<dbReference type="EMBL" id="CAJNNV010025557">
    <property type="protein sequence ID" value="CAE8615083.1"/>
    <property type="molecule type" value="Genomic_DNA"/>
</dbReference>
<evidence type="ECO:0000313" key="1">
    <source>
        <dbReference type="EMBL" id="CAE8615083.1"/>
    </source>
</evidence>
<sequence length="94" mass="11023">MLYTSKSWPHEHHRSYDSSMWARKPPLVRCDIYQGSQLQDDEPATHSVHGLQDVITAQAIKRLKTRAGAWRFRTRQRQRGTYLRSILLPQATSF</sequence>
<accession>A0A813FRF7</accession>